<comment type="caution">
    <text evidence="1">The sequence shown here is derived from an EMBL/GenBank/DDBJ whole genome shotgun (WGS) entry which is preliminary data.</text>
</comment>
<dbReference type="InterPro" id="IPR027417">
    <property type="entry name" value="P-loop_NTPase"/>
</dbReference>
<name>A0A0F9K4W8_9ZZZZ</name>
<dbReference type="Pfam" id="PF13481">
    <property type="entry name" value="AAA_25"/>
    <property type="match status" value="1"/>
</dbReference>
<accession>A0A0F9K4W8</accession>
<reference evidence="1" key="1">
    <citation type="journal article" date="2015" name="Nature">
        <title>Complex archaea that bridge the gap between prokaryotes and eukaryotes.</title>
        <authorList>
            <person name="Spang A."/>
            <person name="Saw J.H."/>
            <person name="Jorgensen S.L."/>
            <person name="Zaremba-Niedzwiedzka K."/>
            <person name="Martijn J."/>
            <person name="Lind A.E."/>
            <person name="van Eijk R."/>
            <person name="Schleper C."/>
            <person name="Guy L."/>
            <person name="Ettema T.J."/>
        </authorList>
    </citation>
    <scope>NUCLEOTIDE SEQUENCE</scope>
</reference>
<dbReference type="EMBL" id="LAZR01008707">
    <property type="protein sequence ID" value="KKM77033.1"/>
    <property type="molecule type" value="Genomic_DNA"/>
</dbReference>
<dbReference type="AlphaFoldDB" id="A0A0F9K4W8"/>
<organism evidence="1">
    <name type="scientific">marine sediment metagenome</name>
    <dbReference type="NCBI Taxonomy" id="412755"/>
    <lineage>
        <taxon>unclassified sequences</taxon>
        <taxon>metagenomes</taxon>
        <taxon>ecological metagenomes</taxon>
    </lineage>
</organism>
<sequence>PWEQLWMRSQAFIPKTTTLICGEAGHGKSLLILQAMAWWHKEGIRWCVYELEDDRTYHLKRALAQRTEQAGLLNWKWVAKHGIKTRELYKEHSGWLNDFGRYIWEAPLQAKTRGEIGDWIERRAEEGYRIICVDPVTMTKESENKNIWQEDWDLVERTKNIVIRYATSVVFITHPKKGQSKIACLDSLAGGTAYARHTHAVIWVERVDSLPVTIMDYTEPEQDINRKVHLLKTRNGTGCGILGFWLDESSLLLKEYGVIKKEKK</sequence>
<feature type="non-terminal residue" evidence="1">
    <location>
        <position position="1"/>
    </location>
</feature>
<protein>
    <recommendedName>
        <fullName evidence="2">SF4 helicase domain-containing protein</fullName>
    </recommendedName>
</protein>
<dbReference type="SUPFAM" id="SSF52540">
    <property type="entry name" value="P-loop containing nucleoside triphosphate hydrolases"/>
    <property type="match status" value="1"/>
</dbReference>
<evidence type="ECO:0000313" key="1">
    <source>
        <dbReference type="EMBL" id="KKM77033.1"/>
    </source>
</evidence>
<gene>
    <name evidence="1" type="ORF">LCGC14_1374010</name>
</gene>
<proteinExistence type="predicted"/>
<dbReference type="Gene3D" id="3.40.50.300">
    <property type="entry name" value="P-loop containing nucleotide triphosphate hydrolases"/>
    <property type="match status" value="1"/>
</dbReference>
<evidence type="ECO:0008006" key="2">
    <source>
        <dbReference type="Google" id="ProtNLM"/>
    </source>
</evidence>